<protein>
    <submittedName>
        <fullName evidence="2">FAD-dependent oxidoreductase</fullName>
    </submittedName>
</protein>
<sequence length="413" mass="46209">MVNYVMTDVLIIGAGPAGAVAAALLAQRGHKVLVLEKQLFPRFSIGESLLAQSLGLIDEAGMLEAVQAANFQFKNGAAFAWRGKYTEYNFAEKVSVGYGHTYQVIRADFDHILIKEAQRMGAEVRFEVEITGAEFVDGKPKITTRDAQGNIEIHTPKFVLDASGFGRTLPRLLKLESPTNQPVRVAYYTQVYDKIPSGAFDRQKIRVTTHPEHRDIWFWLIPFSNGLSSMGVVGTEQQLSARGATYEERLWNLTNDDPQLRELLKNHQPFRPVGELKGYSANVSTMAAPGFALLGNAAEFLDPVFSSGVTIALKSAHMAVPLVERTLKGESIDWKAEFEEPLRYGVETFRAFVDTWYDGRLQDIFYYEKQDPTIKRMICSVLAGYAWDKSNPYTGYKTLQRLDALAKTCRKGS</sequence>
<dbReference type="PANTHER" id="PTHR43747">
    <property type="entry name" value="FAD-BINDING PROTEIN"/>
    <property type="match status" value="1"/>
</dbReference>
<dbReference type="Proteomes" id="UP000244248">
    <property type="component" value="Unassembled WGS sequence"/>
</dbReference>
<reference evidence="2 3" key="1">
    <citation type="submission" date="2018-04" db="EMBL/GenBank/DDBJ databases">
        <title>Novel species isolated from glacier.</title>
        <authorList>
            <person name="Liu Q."/>
            <person name="Xin Y.-H."/>
        </authorList>
    </citation>
    <scope>NUCLEOTIDE SEQUENCE [LARGE SCALE GENOMIC DNA]</scope>
    <source>
        <strain evidence="2 3">GT1R17</strain>
    </source>
</reference>
<dbReference type="OrthoDB" id="103324at2"/>
<dbReference type="GO" id="GO:0071949">
    <property type="term" value="F:FAD binding"/>
    <property type="evidence" value="ECO:0007669"/>
    <property type="project" value="InterPro"/>
</dbReference>
<accession>A0A2T5MFP6</accession>
<dbReference type="PRINTS" id="PR00420">
    <property type="entry name" value="RNGMNOXGNASE"/>
</dbReference>
<dbReference type="AlphaFoldDB" id="A0A2T5MFP6"/>
<dbReference type="PANTHER" id="PTHR43747:SF1">
    <property type="entry name" value="SLR1998 PROTEIN"/>
    <property type="match status" value="1"/>
</dbReference>
<dbReference type="InterPro" id="IPR050816">
    <property type="entry name" value="Flavin-dep_Halogenase_NPB"/>
</dbReference>
<evidence type="ECO:0000313" key="2">
    <source>
        <dbReference type="EMBL" id="PTU31403.1"/>
    </source>
</evidence>
<dbReference type="Pfam" id="PF01494">
    <property type="entry name" value="FAD_binding_3"/>
    <property type="match status" value="1"/>
</dbReference>
<comment type="caution">
    <text evidence="2">The sequence shown here is derived from an EMBL/GenBank/DDBJ whole genome shotgun (WGS) entry which is preliminary data.</text>
</comment>
<proteinExistence type="predicted"/>
<name>A0A2T5MFP6_9GAMM</name>
<dbReference type="InterPro" id="IPR036188">
    <property type="entry name" value="FAD/NAD-bd_sf"/>
</dbReference>
<evidence type="ECO:0000313" key="3">
    <source>
        <dbReference type="Proteomes" id="UP000244248"/>
    </source>
</evidence>
<dbReference type="SUPFAM" id="SSF51905">
    <property type="entry name" value="FAD/NAD(P)-binding domain"/>
    <property type="match status" value="1"/>
</dbReference>
<gene>
    <name evidence="2" type="ORF">CJD38_08655</name>
</gene>
<dbReference type="Gene3D" id="3.50.50.60">
    <property type="entry name" value="FAD/NAD(P)-binding domain"/>
    <property type="match status" value="1"/>
</dbReference>
<keyword evidence="3" id="KW-1185">Reference proteome</keyword>
<organism evidence="2 3">
    <name type="scientific">Stenotrophobium rhamnosiphilum</name>
    <dbReference type="NCBI Taxonomy" id="2029166"/>
    <lineage>
        <taxon>Bacteria</taxon>
        <taxon>Pseudomonadati</taxon>
        <taxon>Pseudomonadota</taxon>
        <taxon>Gammaproteobacteria</taxon>
        <taxon>Nevskiales</taxon>
        <taxon>Nevskiaceae</taxon>
        <taxon>Stenotrophobium</taxon>
    </lineage>
</organism>
<feature type="domain" description="FAD-binding" evidence="1">
    <location>
        <begin position="7"/>
        <end position="319"/>
    </location>
</feature>
<evidence type="ECO:0000259" key="1">
    <source>
        <dbReference type="Pfam" id="PF01494"/>
    </source>
</evidence>
<dbReference type="InterPro" id="IPR002938">
    <property type="entry name" value="FAD-bd"/>
</dbReference>
<dbReference type="EMBL" id="QANS01000003">
    <property type="protein sequence ID" value="PTU31403.1"/>
    <property type="molecule type" value="Genomic_DNA"/>
</dbReference>